<evidence type="ECO:0000256" key="4">
    <source>
        <dbReference type="SAM" id="MobiDB-lite"/>
    </source>
</evidence>
<evidence type="ECO:0000256" key="3">
    <source>
        <dbReference type="ARBA" id="ARBA00023163"/>
    </source>
</evidence>
<keyword evidence="2" id="KW-0238">DNA-binding</keyword>
<gene>
    <name evidence="6" type="primary">rhaR_3</name>
    <name evidence="6" type="ORF">LMG3441_00720</name>
</gene>
<dbReference type="Gene3D" id="1.10.10.60">
    <property type="entry name" value="Homeodomain-like"/>
    <property type="match status" value="1"/>
</dbReference>
<proteinExistence type="predicted"/>
<dbReference type="Gene3D" id="3.40.50.880">
    <property type="match status" value="1"/>
</dbReference>
<dbReference type="InterPro" id="IPR029062">
    <property type="entry name" value="Class_I_gatase-like"/>
</dbReference>
<dbReference type="Pfam" id="PF12833">
    <property type="entry name" value="HTH_18"/>
    <property type="match status" value="1"/>
</dbReference>
<dbReference type="GO" id="GO:0043565">
    <property type="term" value="F:sequence-specific DNA binding"/>
    <property type="evidence" value="ECO:0007669"/>
    <property type="project" value="InterPro"/>
</dbReference>
<dbReference type="SUPFAM" id="SSF52317">
    <property type="entry name" value="Class I glutamine amidotransferase-like"/>
    <property type="match status" value="1"/>
</dbReference>
<evidence type="ECO:0000313" key="6">
    <source>
        <dbReference type="EMBL" id="CAB3664129.1"/>
    </source>
</evidence>
<keyword evidence="1" id="KW-0805">Transcription regulation</keyword>
<dbReference type="SMART" id="SM00342">
    <property type="entry name" value="HTH_ARAC"/>
    <property type="match status" value="1"/>
</dbReference>
<reference evidence="6 7" key="1">
    <citation type="submission" date="2020-04" db="EMBL/GenBank/DDBJ databases">
        <authorList>
            <person name="De Canck E."/>
        </authorList>
    </citation>
    <scope>NUCLEOTIDE SEQUENCE [LARGE SCALE GENOMIC DNA]</scope>
    <source>
        <strain evidence="6 7">LMG 3441</strain>
    </source>
</reference>
<dbReference type="EMBL" id="CADIJQ010000001">
    <property type="protein sequence ID" value="CAB3664129.1"/>
    <property type="molecule type" value="Genomic_DNA"/>
</dbReference>
<feature type="region of interest" description="Disordered" evidence="4">
    <location>
        <begin position="157"/>
        <end position="194"/>
    </location>
</feature>
<protein>
    <submittedName>
        <fullName evidence="6">HTH-type transcriptional activator RhaR</fullName>
    </submittedName>
</protein>
<accession>A0A6S6Z7T7</accession>
<sequence>MLYVDDGHVITSAGTVAAIDCCLHIVRMRHGADMANRVARMLVTPPHRQGGQVQYIEQPVPALPSENRLPGVLEWARAHLSEPLSLDTLTDVARMSRRTFTRRFRDATGTTVNNWLAAERIGNAQQLLETTDMPIERLAAEVGFGTSLTFRQRFASQVHTSPSSYRRPFREHRRTGGAPSIATAQDTAGRPLPD</sequence>
<evidence type="ECO:0000256" key="2">
    <source>
        <dbReference type="ARBA" id="ARBA00023125"/>
    </source>
</evidence>
<keyword evidence="7" id="KW-1185">Reference proteome</keyword>
<feature type="domain" description="HTH araC/xylS-type" evidence="5">
    <location>
        <begin position="70"/>
        <end position="168"/>
    </location>
</feature>
<dbReference type="InterPro" id="IPR009057">
    <property type="entry name" value="Homeodomain-like_sf"/>
</dbReference>
<dbReference type="InterPro" id="IPR018060">
    <property type="entry name" value="HTH_AraC"/>
</dbReference>
<dbReference type="AlphaFoldDB" id="A0A6S6Z7T7"/>
<dbReference type="SUPFAM" id="SSF46689">
    <property type="entry name" value="Homeodomain-like"/>
    <property type="match status" value="2"/>
</dbReference>
<dbReference type="Proteomes" id="UP000494269">
    <property type="component" value="Unassembled WGS sequence"/>
</dbReference>
<organism evidence="6 7">
    <name type="scientific">Achromobacter kerstersii</name>
    <dbReference type="NCBI Taxonomy" id="1353890"/>
    <lineage>
        <taxon>Bacteria</taxon>
        <taxon>Pseudomonadati</taxon>
        <taxon>Pseudomonadota</taxon>
        <taxon>Betaproteobacteria</taxon>
        <taxon>Burkholderiales</taxon>
        <taxon>Alcaligenaceae</taxon>
        <taxon>Achromobacter</taxon>
    </lineage>
</organism>
<dbReference type="RefSeq" id="WP_420840099.1">
    <property type="nucleotide sequence ID" value="NZ_CADIJQ010000001.1"/>
</dbReference>
<evidence type="ECO:0000259" key="5">
    <source>
        <dbReference type="PROSITE" id="PS01124"/>
    </source>
</evidence>
<evidence type="ECO:0000256" key="1">
    <source>
        <dbReference type="ARBA" id="ARBA00023015"/>
    </source>
</evidence>
<dbReference type="PANTHER" id="PTHR46796">
    <property type="entry name" value="HTH-TYPE TRANSCRIPTIONAL ACTIVATOR RHAS-RELATED"/>
    <property type="match status" value="1"/>
</dbReference>
<dbReference type="InterPro" id="IPR050204">
    <property type="entry name" value="AraC_XylS_family_regulators"/>
</dbReference>
<evidence type="ECO:0000313" key="7">
    <source>
        <dbReference type="Proteomes" id="UP000494269"/>
    </source>
</evidence>
<dbReference type="PROSITE" id="PS01124">
    <property type="entry name" value="HTH_ARAC_FAMILY_2"/>
    <property type="match status" value="1"/>
</dbReference>
<dbReference type="PANTHER" id="PTHR46796:SF14">
    <property type="entry name" value="TRANSCRIPTIONAL REGULATORY PROTEIN"/>
    <property type="match status" value="1"/>
</dbReference>
<dbReference type="GO" id="GO:0003700">
    <property type="term" value="F:DNA-binding transcription factor activity"/>
    <property type="evidence" value="ECO:0007669"/>
    <property type="project" value="InterPro"/>
</dbReference>
<name>A0A6S6Z7T7_9BURK</name>
<keyword evidence="3" id="KW-0804">Transcription</keyword>